<accession>A0ABT5AV79</accession>
<sequence>MRKKKLSQAGNSQGSSTLGRFESKRMHLTTPVLAIAGFLAVMIPNPSVAVSNANDYRVCTARLLDLGLTEQAVSQGCAKALRPRDLSACVVRINQQTQISAVDALSSCEQSRRPQDLSTCVVDVSINTEKTVDTRVLNYCMRSLLPERFAQCVVGLRSVMDIAPTQAMDTCIDASDSVSGFSPPSAPPRVPTKFSPSFEVTPIVDY</sequence>
<keyword evidence="3" id="KW-1185">Reference proteome</keyword>
<evidence type="ECO:0000313" key="2">
    <source>
        <dbReference type="EMBL" id="MDB9541211.1"/>
    </source>
</evidence>
<feature type="region of interest" description="Disordered" evidence="1">
    <location>
        <begin position="1"/>
        <end position="21"/>
    </location>
</feature>
<protein>
    <submittedName>
        <fullName evidence="2">Uncharacterized protein</fullName>
    </submittedName>
</protein>
<feature type="compositionally biased region" description="Polar residues" evidence="1">
    <location>
        <begin position="8"/>
        <end position="18"/>
    </location>
</feature>
<dbReference type="RefSeq" id="WP_271734573.1">
    <property type="nucleotide sequence ID" value="NZ_JANQDP010000193.1"/>
</dbReference>
<comment type="caution">
    <text evidence="2">The sequence shown here is derived from an EMBL/GenBank/DDBJ whole genome shotgun (WGS) entry which is preliminary data.</text>
</comment>
<gene>
    <name evidence="2" type="ORF">PN457_16345</name>
</gene>
<evidence type="ECO:0000313" key="3">
    <source>
        <dbReference type="Proteomes" id="UP001212499"/>
    </source>
</evidence>
<reference evidence="2 3" key="1">
    <citation type="submission" date="2023-01" db="EMBL/GenBank/DDBJ databases">
        <title>Genomes from the Australian National Cyanobacteria Reference Collection.</title>
        <authorList>
            <person name="Willis A."/>
            <person name="Lee E.M.F."/>
        </authorList>
    </citation>
    <scope>NUCLEOTIDE SEQUENCE [LARGE SCALE GENOMIC DNA]</scope>
    <source>
        <strain evidence="2 3">CS-1033</strain>
    </source>
</reference>
<dbReference type="Proteomes" id="UP001212499">
    <property type="component" value="Unassembled WGS sequence"/>
</dbReference>
<organism evidence="2 3">
    <name type="scientific">Anabaenopsis arnoldii</name>
    <dbReference type="NCBI Taxonomy" id="2152938"/>
    <lineage>
        <taxon>Bacteria</taxon>
        <taxon>Bacillati</taxon>
        <taxon>Cyanobacteriota</taxon>
        <taxon>Cyanophyceae</taxon>
        <taxon>Nostocales</taxon>
        <taxon>Nodulariaceae</taxon>
        <taxon>Anabaenopsis</taxon>
    </lineage>
</organism>
<dbReference type="EMBL" id="JAQMUH010000185">
    <property type="protein sequence ID" value="MDB9541211.1"/>
    <property type="molecule type" value="Genomic_DNA"/>
</dbReference>
<proteinExistence type="predicted"/>
<evidence type="ECO:0000256" key="1">
    <source>
        <dbReference type="SAM" id="MobiDB-lite"/>
    </source>
</evidence>
<name>A0ABT5AV79_9CYAN</name>